<organism evidence="2 3">
    <name type="scientific">Ruminococcus flavefaciens</name>
    <dbReference type="NCBI Taxonomy" id="1265"/>
    <lineage>
        <taxon>Bacteria</taxon>
        <taxon>Bacillati</taxon>
        <taxon>Bacillota</taxon>
        <taxon>Clostridia</taxon>
        <taxon>Eubacteriales</taxon>
        <taxon>Oscillospiraceae</taxon>
        <taxon>Ruminococcus</taxon>
    </lineage>
</organism>
<proteinExistence type="predicted"/>
<protein>
    <recommendedName>
        <fullName evidence="4">SipW-cognate class signal peptide</fullName>
    </recommendedName>
</protein>
<gene>
    <name evidence="2" type="ORF">IE37_03143</name>
</gene>
<dbReference type="RefSeq" id="WP_146198206.1">
    <property type="nucleotide sequence ID" value="NZ_QGDI01000015.1"/>
</dbReference>
<feature type="chain" id="PRO_5016399119" description="SipW-cognate class signal peptide" evidence="1">
    <location>
        <begin position="27"/>
        <end position="239"/>
    </location>
</feature>
<sequence length="239" mass="26178">MTPKKRILLMLSAGVLLLIAAMSAMLSSSDDITNRFQPGRFDIVLEEPHWTPDHDSVVPNEELPKDPQVRNKGEVDAFVFVEVTVPYYDELITESLDGTGAAKLSLPVVKFVCSGKEPAFDSTATPAQTVSDGWLELSGSPSKDEENKTFTYTYAYVGADPDSMEAVPPEAVTGQLFDSIKFCNARESISDTEPFIENRSVNVMVSARGIQTEYLKSDSETETDPEKVWQVLNGLGDGT</sequence>
<evidence type="ECO:0000313" key="3">
    <source>
        <dbReference type="Proteomes" id="UP000245720"/>
    </source>
</evidence>
<dbReference type="OrthoDB" id="1827788at2"/>
<reference evidence="2 3" key="1">
    <citation type="submission" date="2018-05" db="EMBL/GenBank/DDBJ databases">
        <title>The Hungate 1000. A catalogue of reference genomes from the rumen microbiome.</title>
        <authorList>
            <person name="Kelly W."/>
        </authorList>
    </citation>
    <scope>NUCLEOTIDE SEQUENCE [LARGE SCALE GENOMIC DNA]</scope>
    <source>
        <strain evidence="2 3">SAb67</strain>
    </source>
</reference>
<evidence type="ECO:0000256" key="1">
    <source>
        <dbReference type="SAM" id="SignalP"/>
    </source>
</evidence>
<evidence type="ECO:0008006" key="4">
    <source>
        <dbReference type="Google" id="ProtNLM"/>
    </source>
</evidence>
<dbReference type="Proteomes" id="UP000245720">
    <property type="component" value="Unassembled WGS sequence"/>
</dbReference>
<evidence type="ECO:0000313" key="2">
    <source>
        <dbReference type="EMBL" id="PWJ10253.1"/>
    </source>
</evidence>
<name>A0A315XUK7_RUMFL</name>
<feature type="signal peptide" evidence="1">
    <location>
        <begin position="1"/>
        <end position="26"/>
    </location>
</feature>
<dbReference type="EMBL" id="QGDI01000015">
    <property type="protein sequence ID" value="PWJ10253.1"/>
    <property type="molecule type" value="Genomic_DNA"/>
</dbReference>
<dbReference type="AlphaFoldDB" id="A0A315XUK7"/>
<keyword evidence="1" id="KW-0732">Signal</keyword>
<comment type="caution">
    <text evidence="2">The sequence shown here is derived from an EMBL/GenBank/DDBJ whole genome shotgun (WGS) entry which is preliminary data.</text>
</comment>
<accession>A0A315XUK7</accession>